<dbReference type="EMBL" id="LR536450">
    <property type="protein sequence ID" value="VFU08606.1"/>
    <property type="molecule type" value="Genomic_DNA"/>
</dbReference>
<name>A0A4U8YZE7_METTU</name>
<organism evidence="2 3">
    <name type="scientific">Methylocella tundrae</name>
    <dbReference type="NCBI Taxonomy" id="227605"/>
    <lineage>
        <taxon>Bacteria</taxon>
        <taxon>Pseudomonadati</taxon>
        <taxon>Pseudomonadota</taxon>
        <taxon>Alphaproteobacteria</taxon>
        <taxon>Hyphomicrobiales</taxon>
        <taxon>Beijerinckiaceae</taxon>
        <taxon>Methylocella</taxon>
    </lineage>
</organism>
<dbReference type="Proteomes" id="UP000294360">
    <property type="component" value="Chromosome"/>
</dbReference>
<reference evidence="2 3" key="1">
    <citation type="submission" date="2019-03" db="EMBL/GenBank/DDBJ databases">
        <authorList>
            <person name="Kox A.R. M."/>
        </authorList>
    </citation>
    <scope>NUCLEOTIDE SEQUENCE [LARGE SCALE GENOMIC DNA]</scope>
    <source>
        <strain evidence="2">MTUNDRAET4 annotated genome</strain>
    </source>
</reference>
<sequence length="322" mass="34185">MIVRGDEPFRDHRGGRRLSTLAAARAATWLALALLTMLAASPQPASAASGRISIESGGMTRTAILILHHRLKQARRPLVIVLRSREKGPRLRRVFGLEEMARSAGPVLVYPDPIGGHWSETPGPEATRDATFIRDLVAKIVSDGIVDRRKVFLVGISNGGFTTFRLACDNASLFAGVATLITALPAYLAPTCKPSRPLPLLMIVGSADPVIPYAGGKAALPDGKIDVVSADAALAIFGKAAGCGESRTTTAMPDRDTRDGTRAYLDKLNGCKVPVEVLRVEGGGHSVPGHWAGIGSDTSRGLHNNDVESARLIWDFFSRLGG</sequence>
<dbReference type="InterPro" id="IPR050955">
    <property type="entry name" value="Plant_Biomass_Hydrol_Est"/>
</dbReference>
<dbReference type="KEGG" id="mtun:MTUNDRAET4_1713"/>
<dbReference type="InterPro" id="IPR029058">
    <property type="entry name" value="AB_hydrolase_fold"/>
</dbReference>
<evidence type="ECO:0000313" key="2">
    <source>
        <dbReference type="EMBL" id="VFU08606.1"/>
    </source>
</evidence>
<proteinExistence type="predicted"/>
<dbReference type="SUPFAM" id="SSF53474">
    <property type="entry name" value="alpha/beta-Hydrolases"/>
    <property type="match status" value="1"/>
</dbReference>
<dbReference type="RefSeq" id="WP_134488652.1">
    <property type="nucleotide sequence ID" value="NZ_CP139089.1"/>
</dbReference>
<dbReference type="Gene3D" id="3.40.50.1820">
    <property type="entry name" value="alpha/beta hydrolase"/>
    <property type="match status" value="1"/>
</dbReference>
<gene>
    <name evidence="2" type="ORF">MTUNDRAET4_1713</name>
</gene>
<dbReference type="PANTHER" id="PTHR43037:SF1">
    <property type="entry name" value="BLL1128 PROTEIN"/>
    <property type="match status" value="1"/>
</dbReference>
<protein>
    <submittedName>
        <fullName evidence="2">Phospholipase/carboxylesterase</fullName>
    </submittedName>
</protein>
<accession>A0A4U8YZE7</accession>
<dbReference type="PANTHER" id="PTHR43037">
    <property type="entry name" value="UNNAMED PRODUCT-RELATED"/>
    <property type="match status" value="1"/>
</dbReference>
<evidence type="ECO:0000313" key="3">
    <source>
        <dbReference type="Proteomes" id="UP000294360"/>
    </source>
</evidence>
<dbReference type="AlphaFoldDB" id="A0A4U8YZE7"/>
<keyword evidence="1" id="KW-0732">Signal</keyword>
<dbReference type="OrthoDB" id="9767239at2"/>
<evidence type="ECO:0000256" key="1">
    <source>
        <dbReference type="ARBA" id="ARBA00022729"/>
    </source>
</evidence>